<dbReference type="SUPFAM" id="SSF53098">
    <property type="entry name" value="Ribonuclease H-like"/>
    <property type="match status" value="1"/>
</dbReference>
<dbReference type="Pfam" id="PF09299">
    <property type="entry name" value="Mu-transpos_C"/>
    <property type="match status" value="1"/>
</dbReference>
<keyword evidence="4" id="KW-1185">Reference proteome</keyword>
<dbReference type="InterPro" id="IPR009061">
    <property type="entry name" value="DNA-bd_dom_put_sf"/>
</dbReference>
<dbReference type="RefSeq" id="WP_089883829.1">
    <property type="nucleotide sequence ID" value="NZ_FNPF01000010.1"/>
</dbReference>
<accession>A0A1H3KSU9</accession>
<dbReference type="InterPro" id="IPR015378">
    <property type="entry name" value="Transposase-like_Mu_C"/>
</dbReference>
<dbReference type="EMBL" id="FNPF01000010">
    <property type="protein sequence ID" value="SDY54838.1"/>
    <property type="molecule type" value="Genomic_DNA"/>
</dbReference>
<evidence type="ECO:0000259" key="1">
    <source>
        <dbReference type="PROSITE" id="PS50994"/>
    </source>
</evidence>
<dbReference type="PROSITE" id="PS50994">
    <property type="entry name" value="INTEGRASE"/>
    <property type="match status" value="1"/>
</dbReference>
<proteinExistence type="predicted"/>
<dbReference type="Gene3D" id="2.30.30.130">
    <property type="entry name" value="Transposase, Mu, C-terminal"/>
    <property type="match status" value="1"/>
</dbReference>
<dbReference type="GO" id="GO:0006313">
    <property type="term" value="P:DNA transposition"/>
    <property type="evidence" value="ECO:0007669"/>
    <property type="project" value="InterPro"/>
</dbReference>
<evidence type="ECO:0000259" key="2">
    <source>
        <dbReference type="PROSITE" id="PS51702"/>
    </source>
</evidence>
<evidence type="ECO:0000313" key="3">
    <source>
        <dbReference type="EMBL" id="SDY54838.1"/>
    </source>
</evidence>
<dbReference type="Proteomes" id="UP000199286">
    <property type="component" value="Unassembled WGS sequence"/>
</dbReference>
<dbReference type="PROSITE" id="PS51702">
    <property type="entry name" value="HTH_MU"/>
    <property type="match status" value="1"/>
</dbReference>
<dbReference type="InterPro" id="IPR009004">
    <property type="entry name" value="Transposase_Mu_C"/>
</dbReference>
<feature type="domain" description="HTH Mu-type" evidence="2">
    <location>
        <begin position="10"/>
        <end position="81"/>
    </location>
</feature>
<dbReference type="Gene3D" id="1.10.10.60">
    <property type="entry name" value="Homeodomain-like"/>
    <property type="match status" value="2"/>
</dbReference>
<dbReference type="InterPro" id="IPR012337">
    <property type="entry name" value="RNaseH-like_sf"/>
</dbReference>
<protein>
    <submittedName>
        <fullName evidence="3">Mu DNA-binding domain-containing protein</fullName>
    </submittedName>
</protein>
<dbReference type="AlphaFoldDB" id="A0A1H3KSU9"/>
<reference evidence="3 4" key="1">
    <citation type="submission" date="2016-10" db="EMBL/GenBank/DDBJ databases">
        <authorList>
            <person name="de Groot N.N."/>
        </authorList>
    </citation>
    <scope>NUCLEOTIDE SEQUENCE [LARGE SCALE GENOMIC DNA]</scope>
    <source>
        <strain evidence="3 4">DSM 26880</strain>
    </source>
</reference>
<feature type="domain" description="Integrase catalytic" evidence="1">
    <location>
        <begin position="243"/>
        <end position="472"/>
    </location>
</feature>
<dbReference type="GO" id="GO:0003677">
    <property type="term" value="F:DNA binding"/>
    <property type="evidence" value="ECO:0007669"/>
    <property type="project" value="UniProtKB-KW"/>
</dbReference>
<dbReference type="InterPro" id="IPR036388">
    <property type="entry name" value="WH-like_DNA-bd_sf"/>
</dbReference>
<sequence>MSEPDVPQKTWWSAAEIAAADLPDMPATTRGVNEHARRNGWANQPGKVRRRAGRGGGLEYHHSLFPTRAAIALISAKDRPSERLDRAEAWAQFDAAKDSAKRKAEGRLAALDEIDALECAGLTRSEAVRTASAKHGKSEKTLWNWIGLVNGIAHADRLAYLVPGAGGSAQPKTEVPERFLELVKSAWLTQSAPDLSAAYSWATDIARSEAVQTAPLWKIRRVINATVPDHIRIFHREGVHGLRRYFPHQTRSKMSMHAMEAVQGDYHKFDVFVLWPGEQKPVRVQMIAFSDIYSGKFLAWRLSITANSHTVQLCFGDLVKRYGIPFHALLDNGREFAAKAMTGGTPTRFRFKIRDDDVPGLLTMLGVHVHWAQPAWGQAKPIERAFKDFCARVAKHPAFVGAYTGNRPDAKPENYGDRAIPLSEFKAVLEREIAAHNARRDRRSDVAFKRSFDDVFNESYKTSPVRKATEEQQLLWLLRAEGVRGDSKNGELKLYGHRYWAPWMYQVAGQKVVARFDPDALLDGLRIYDLEGRYLGDADVLAPGDFLSVDDARDHARKLSAFAKATKAEAAAHKALTDTEIAARLRAAGQTVQADDLPEAEVVRLVPNHRQAPKSAVRRPTTDEVEAEARLEAQVTRLSEHRPAQPEDDPQTRFDRALELEAIEADGHPLTEQQRLWLTEYSQSAEYRAWTRMRASAAKDE</sequence>
<dbReference type="Gene3D" id="3.30.420.10">
    <property type="entry name" value="Ribonuclease H-like superfamily/Ribonuclease H"/>
    <property type="match status" value="1"/>
</dbReference>
<dbReference type="Pfam" id="PF02316">
    <property type="entry name" value="HTH_Tnp_Mu_1"/>
    <property type="match status" value="1"/>
</dbReference>
<organism evidence="3 4">
    <name type="scientific">Citreimonas salinaria</name>
    <dbReference type="NCBI Taxonomy" id="321339"/>
    <lineage>
        <taxon>Bacteria</taxon>
        <taxon>Pseudomonadati</taxon>
        <taxon>Pseudomonadota</taxon>
        <taxon>Alphaproteobacteria</taxon>
        <taxon>Rhodobacterales</taxon>
        <taxon>Roseobacteraceae</taxon>
        <taxon>Citreimonas</taxon>
    </lineage>
</organism>
<evidence type="ECO:0000313" key="4">
    <source>
        <dbReference type="Proteomes" id="UP000199286"/>
    </source>
</evidence>
<dbReference type="SUPFAM" id="SSF50610">
    <property type="entry name" value="mu transposase, C-terminal domain"/>
    <property type="match status" value="1"/>
</dbReference>
<dbReference type="Pfam" id="PF02914">
    <property type="entry name" value="DDE_2"/>
    <property type="match status" value="1"/>
</dbReference>
<dbReference type="SUPFAM" id="SSF46689">
    <property type="entry name" value="Homeodomain-like"/>
    <property type="match status" value="1"/>
</dbReference>
<dbReference type="InterPro" id="IPR004189">
    <property type="entry name" value="Phage_Mu_transposase"/>
</dbReference>
<dbReference type="GO" id="GO:0004803">
    <property type="term" value="F:transposase activity"/>
    <property type="evidence" value="ECO:0007669"/>
    <property type="project" value="InterPro"/>
</dbReference>
<dbReference type="Pfam" id="PF09039">
    <property type="entry name" value="HTH_Tnp_Mu_2"/>
    <property type="match status" value="1"/>
</dbReference>
<dbReference type="STRING" id="321339.SAMN05444340_11069"/>
<dbReference type="InterPro" id="IPR003314">
    <property type="entry name" value="Mu-type_HTH"/>
</dbReference>
<dbReference type="InterPro" id="IPR001584">
    <property type="entry name" value="Integrase_cat-core"/>
</dbReference>
<dbReference type="OrthoDB" id="5287589at2"/>
<dbReference type="GO" id="GO:0015074">
    <property type="term" value="P:DNA integration"/>
    <property type="evidence" value="ECO:0007669"/>
    <property type="project" value="InterPro"/>
</dbReference>
<dbReference type="InterPro" id="IPR009057">
    <property type="entry name" value="Homeodomain-like_sf"/>
</dbReference>
<dbReference type="InterPro" id="IPR015126">
    <property type="entry name" value="Mu_I-gamma"/>
</dbReference>
<gene>
    <name evidence="3" type="ORF">SAMN05444340_11069</name>
</gene>
<keyword evidence="3" id="KW-0238">DNA-binding</keyword>
<dbReference type="Gene3D" id="1.10.10.10">
    <property type="entry name" value="Winged helix-like DNA-binding domain superfamily/Winged helix DNA-binding domain"/>
    <property type="match status" value="1"/>
</dbReference>
<dbReference type="SUPFAM" id="SSF46955">
    <property type="entry name" value="Putative DNA-binding domain"/>
    <property type="match status" value="1"/>
</dbReference>
<dbReference type="InterPro" id="IPR036397">
    <property type="entry name" value="RNaseH_sf"/>
</dbReference>
<name>A0A1H3KSU9_9RHOB</name>